<dbReference type="PANTHER" id="PTHR47515">
    <property type="entry name" value="LOW CALCIUM RESPONSE LOCUS PROTEIN T"/>
    <property type="match status" value="1"/>
</dbReference>
<keyword evidence="4" id="KW-1185">Reference proteome</keyword>
<comment type="caution">
    <text evidence="3">The sequence shown here is derived from an EMBL/GenBank/DDBJ whole genome shotgun (WGS) entry which is preliminary data.</text>
</comment>
<dbReference type="PANTHER" id="PTHR47515:SF1">
    <property type="entry name" value="BLR2054 PROTEIN"/>
    <property type="match status" value="1"/>
</dbReference>
<accession>A0A4V2SMK4</accession>
<dbReference type="EMBL" id="SLXL01000001">
    <property type="protein sequence ID" value="TCP27606.1"/>
    <property type="molecule type" value="Genomic_DNA"/>
</dbReference>
<reference evidence="3 4" key="1">
    <citation type="submission" date="2019-03" db="EMBL/GenBank/DDBJ databases">
        <title>Genomic Encyclopedia of Type Strains, Phase IV (KMG-IV): sequencing the most valuable type-strain genomes for metagenomic binning, comparative biology and taxonomic classification.</title>
        <authorList>
            <person name="Goeker M."/>
        </authorList>
    </citation>
    <scope>NUCLEOTIDE SEQUENCE [LARGE SCALE GENOMIC DNA]</scope>
    <source>
        <strain evidence="3 4">DSM 2781</strain>
    </source>
</reference>
<dbReference type="InterPro" id="IPR001584">
    <property type="entry name" value="Integrase_cat-core"/>
</dbReference>
<name>A0A4V2SMK4_RHOAD</name>
<feature type="domain" description="Integrase catalytic" evidence="2">
    <location>
        <begin position="1"/>
        <end position="54"/>
    </location>
</feature>
<evidence type="ECO:0000313" key="3">
    <source>
        <dbReference type="EMBL" id="TCP27606.1"/>
    </source>
</evidence>
<dbReference type="GO" id="GO:0015074">
    <property type="term" value="P:DNA integration"/>
    <property type="evidence" value="ECO:0007669"/>
    <property type="project" value="InterPro"/>
</dbReference>
<gene>
    <name evidence="3" type="ORF">EV656_101515</name>
</gene>
<dbReference type="AlphaFoldDB" id="A0A4V2SMK4"/>
<protein>
    <submittedName>
        <fullName evidence="3">Integrase-like protein</fullName>
    </submittedName>
</protein>
<evidence type="ECO:0000259" key="2">
    <source>
        <dbReference type="Pfam" id="PF13683"/>
    </source>
</evidence>
<sequence>MQNGFVGSFIGRFRGECLNEHLFANLRNARSLIATWRDDNNHHRPHTGRDELTP</sequence>
<evidence type="ECO:0000313" key="4">
    <source>
        <dbReference type="Proteomes" id="UP000295733"/>
    </source>
</evidence>
<dbReference type="Proteomes" id="UP000295733">
    <property type="component" value="Unassembled WGS sequence"/>
</dbReference>
<dbReference type="Pfam" id="PF13683">
    <property type="entry name" value="rve_3"/>
    <property type="match status" value="1"/>
</dbReference>
<evidence type="ECO:0000256" key="1">
    <source>
        <dbReference type="SAM" id="MobiDB-lite"/>
    </source>
</evidence>
<feature type="region of interest" description="Disordered" evidence="1">
    <location>
        <begin position="35"/>
        <end position="54"/>
    </location>
</feature>
<feature type="compositionally biased region" description="Basic and acidic residues" evidence="1">
    <location>
        <begin position="36"/>
        <end position="54"/>
    </location>
</feature>
<dbReference type="OrthoDB" id="9813285at2"/>
<organism evidence="3 4">
    <name type="scientific">Rhodovulum adriaticum</name>
    <name type="common">Rhodopseudomonas adriatica</name>
    <dbReference type="NCBI Taxonomy" id="35804"/>
    <lineage>
        <taxon>Bacteria</taxon>
        <taxon>Pseudomonadati</taxon>
        <taxon>Pseudomonadota</taxon>
        <taxon>Alphaproteobacteria</taxon>
        <taxon>Rhodobacterales</taxon>
        <taxon>Paracoccaceae</taxon>
        <taxon>Rhodovulum</taxon>
    </lineage>
</organism>
<proteinExistence type="predicted"/>